<keyword evidence="2" id="KW-0238">DNA-binding</keyword>
<organism evidence="2 3">
    <name type="scientific">Achromobacter ruhlandii</name>
    <dbReference type="NCBI Taxonomy" id="72557"/>
    <lineage>
        <taxon>Bacteria</taxon>
        <taxon>Pseudomonadati</taxon>
        <taxon>Pseudomonadota</taxon>
        <taxon>Betaproteobacteria</taxon>
        <taxon>Burkholderiales</taxon>
        <taxon>Alcaligenaceae</taxon>
        <taxon>Achromobacter</taxon>
    </lineage>
</organism>
<evidence type="ECO:0000313" key="3">
    <source>
        <dbReference type="Proteomes" id="UP000542405"/>
    </source>
</evidence>
<feature type="region of interest" description="Disordered" evidence="1">
    <location>
        <begin position="39"/>
        <end position="74"/>
    </location>
</feature>
<dbReference type="GO" id="GO:0003677">
    <property type="term" value="F:DNA binding"/>
    <property type="evidence" value="ECO:0007669"/>
    <property type="project" value="UniProtKB-KW"/>
</dbReference>
<proteinExistence type="predicted"/>
<protein>
    <submittedName>
        <fullName evidence="2">Com family DNA-binding transcriptional regulator</fullName>
    </submittedName>
</protein>
<name>A0A848NDF0_9BURK</name>
<reference evidence="2 3" key="1">
    <citation type="submission" date="2020-04" db="EMBL/GenBank/DDBJ databases">
        <title>Achromobacter ruhlandii genome sequencing and assembly.</title>
        <authorList>
            <person name="Martins R.C.R."/>
            <person name="Perdigao-Neto L.V."/>
            <person name="Levin A.S.S."/>
            <person name="Costa S.F."/>
        </authorList>
    </citation>
    <scope>NUCLEOTIDE SEQUENCE [LARGE SCALE GENOMIC DNA]</scope>
    <source>
        <strain evidence="2 3">9035ralo</strain>
    </source>
</reference>
<accession>A0A848NDF0</accession>
<dbReference type="Proteomes" id="UP000542405">
    <property type="component" value="Unassembled WGS sequence"/>
</dbReference>
<dbReference type="EMBL" id="JABBZE010000006">
    <property type="protein sequence ID" value="NMU88591.1"/>
    <property type="molecule type" value="Genomic_DNA"/>
</dbReference>
<sequence>METVRCVNCGRKLAEAAGYARLSIKCSRCKTVNAFSMAESAQSAESHKPACRRASSPEEHRHGGQRPYHHGAGA</sequence>
<dbReference type="Pfam" id="PF10122">
    <property type="entry name" value="Zn_ribbon_Com"/>
    <property type="match status" value="1"/>
</dbReference>
<dbReference type="RefSeq" id="WP_082381503.1">
    <property type="nucleotide sequence ID" value="NZ_CYSV01000020.1"/>
</dbReference>
<gene>
    <name evidence="2" type="ORF">HGQ98_01640</name>
</gene>
<evidence type="ECO:0000256" key="1">
    <source>
        <dbReference type="SAM" id="MobiDB-lite"/>
    </source>
</evidence>
<feature type="compositionally biased region" description="Basic residues" evidence="1">
    <location>
        <begin position="63"/>
        <end position="74"/>
    </location>
</feature>
<evidence type="ECO:0000313" key="2">
    <source>
        <dbReference type="EMBL" id="NMU88591.1"/>
    </source>
</evidence>
<dbReference type="AlphaFoldDB" id="A0A848NDF0"/>
<dbReference type="InterPro" id="IPR019294">
    <property type="entry name" value="Translation_reg_Com"/>
</dbReference>
<comment type="caution">
    <text evidence="2">The sequence shown here is derived from an EMBL/GenBank/DDBJ whole genome shotgun (WGS) entry which is preliminary data.</text>
</comment>